<dbReference type="PANTHER" id="PTHR24074">
    <property type="entry name" value="CO-CHAPERONE PROTEIN DJLA"/>
    <property type="match status" value="1"/>
</dbReference>
<dbReference type="AlphaFoldDB" id="A0A8J6TI54"/>
<proteinExistence type="predicted"/>
<dbReference type="SMART" id="SM00271">
    <property type="entry name" value="DnaJ"/>
    <property type="match status" value="1"/>
</dbReference>
<accession>A0A8J6TI54</accession>
<dbReference type="PROSITE" id="PS50076">
    <property type="entry name" value="DNAJ_2"/>
    <property type="match status" value="1"/>
</dbReference>
<dbReference type="Pfam" id="PF00226">
    <property type="entry name" value="DnaJ"/>
    <property type="match status" value="1"/>
</dbReference>
<dbReference type="CDD" id="cd06257">
    <property type="entry name" value="DnaJ"/>
    <property type="match status" value="1"/>
</dbReference>
<name>A0A8J6TI54_9BACT</name>
<dbReference type="EMBL" id="JACNJH010000099">
    <property type="protein sequence ID" value="MBC8360652.1"/>
    <property type="molecule type" value="Genomic_DNA"/>
</dbReference>
<dbReference type="SUPFAM" id="SSF46565">
    <property type="entry name" value="Chaperone J-domain"/>
    <property type="match status" value="1"/>
</dbReference>
<dbReference type="Proteomes" id="UP000603434">
    <property type="component" value="Unassembled WGS sequence"/>
</dbReference>
<evidence type="ECO:0000259" key="1">
    <source>
        <dbReference type="PROSITE" id="PS50076"/>
    </source>
</evidence>
<protein>
    <submittedName>
        <fullName evidence="2">J domain-containing protein</fullName>
    </submittedName>
</protein>
<organism evidence="2 3">
    <name type="scientific">Candidatus Desulfatibia profunda</name>
    <dbReference type="NCBI Taxonomy" id="2841695"/>
    <lineage>
        <taxon>Bacteria</taxon>
        <taxon>Pseudomonadati</taxon>
        <taxon>Thermodesulfobacteriota</taxon>
        <taxon>Desulfobacteria</taxon>
        <taxon>Desulfobacterales</taxon>
        <taxon>Desulfobacterales incertae sedis</taxon>
        <taxon>Candidatus Desulfatibia</taxon>
    </lineage>
</organism>
<gene>
    <name evidence="2" type="ORF">H8E23_04565</name>
</gene>
<dbReference type="Gene3D" id="1.10.287.110">
    <property type="entry name" value="DnaJ domain"/>
    <property type="match status" value="1"/>
</dbReference>
<comment type="caution">
    <text evidence="2">The sequence shown here is derived from an EMBL/GenBank/DDBJ whole genome shotgun (WGS) entry which is preliminary data.</text>
</comment>
<dbReference type="InterPro" id="IPR050817">
    <property type="entry name" value="DjlA_DnaK_co-chaperone"/>
</dbReference>
<dbReference type="PRINTS" id="PR00625">
    <property type="entry name" value="JDOMAIN"/>
</dbReference>
<feature type="domain" description="J" evidence="1">
    <location>
        <begin position="9"/>
        <end position="82"/>
    </location>
</feature>
<evidence type="ECO:0000313" key="2">
    <source>
        <dbReference type="EMBL" id="MBC8360652.1"/>
    </source>
</evidence>
<sequence>MSLFKEINAARKLLELPERATMEEIKSSYRALIRRWHPDRCEDDQETCKQMTTRIIAAYRIINDYCKNYKFSFSKEEVKRYLSAEEWWLERFGNNPLWGREQKPK</sequence>
<dbReference type="InterPro" id="IPR001623">
    <property type="entry name" value="DnaJ_domain"/>
</dbReference>
<dbReference type="InterPro" id="IPR036869">
    <property type="entry name" value="J_dom_sf"/>
</dbReference>
<evidence type="ECO:0000313" key="3">
    <source>
        <dbReference type="Proteomes" id="UP000603434"/>
    </source>
</evidence>
<reference evidence="2 3" key="1">
    <citation type="submission" date="2020-08" db="EMBL/GenBank/DDBJ databases">
        <title>Bridging the membrane lipid divide: bacteria of the FCB group superphylum have the potential to synthesize archaeal ether lipids.</title>
        <authorList>
            <person name="Villanueva L."/>
            <person name="Von Meijenfeldt F.A.B."/>
            <person name="Westbye A.B."/>
            <person name="Yadav S."/>
            <person name="Hopmans E.C."/>
            <person name="Dutilh B.E."/>
            <person name="Sinninghe Damste J.S."/>
        </authorList>
    </citation>
    <scope>NUCLEOTIDE SEQUENCE [LARGE SCALE GENOMIC DNA]</scope>
    <source>
        <strain evidence="2">NIOZ-UU30</strain>
    </source>
</reference>